<evidence type="ECO:0000259" key="5">
    <source>
        <dbReference type="PROSITE" id="PS50059"/>
    </source>
</evidence>
<protein>
    <recommendedName>
        <fullName evidence="4">Peptidyl-prolyl cis-trans isomerase</fullName>
        <ecNumber evidence="4">5.2.1.8</ecNumber>
    </recommendedName>
</protein>
<dbReference type="Gene3D" id="3.10.50.40">
    <property type="match status" value="1"/>
</dbReference>
<keyword evidence="2 3" id="KW-0697">Rotamase</keyword>
<dbReference type="InterPro" id="IPR001179">
    <property type="entry name" value="PPIase_FKBP_dom"/>
</dbReference>
<comment type="caution">
    <text evidence="6">The sequence shown here is derived from an EMBL/GenBank/DDBJ whole genome shotgun (WGS) entry which is preliminary data.</text>
</comment>
<proteinExistence type="inferred from homology"/>
<dbReference type="EMBL" id="JBHTMV010000002">
    <property type="protein sequence ID" value="MFD1292688.1"/>
    <property type="molecule type" value="Genomic_DNA"/>
</dbReference>
<evidence type="ECO:0000313" key="6">
    <source>
        <dbReference type="EMBL" id="MFD1292688.1"/>
    </source>
</evidence>
<evidence type="ECO:0000256" key="1">
    <source>
        <dbReference type="ARBA" id="ARBA00000971"/>
    </source>
</evidence>
<dbReference type="Pfam" id="PF00254">
    <property type="entry name" value="FKBP_C"/>
    <property type="match status" value="1"/>
</dbReference>
<reference evidence="7" key="1">
    <citation type="journal article" date="2019" name="Int. J. Syst. Evol. Microbiol.">
        <title>The Global Catalogue of Microorganisms (GCM) 10K type strain sequencing project: providing services to taxonomists for standard genome sequencing and annotation.</title>
        <authorList>
            <consortium name="The Broad Institute Genomics Platform"/>
            <consortium name="The Broad Institute Genome Sequencing Center for Infectious Disease"/>
            <person name="Wu L."/>
            <person name="Ma J."/>
        </authorList>
    </citation>
    <scope>NUCLEOTIDE SEQUENCE [LARGE SCALE GENOMIC DNA]</scope>
    <source>
        <strain evidence="7">CCUG 62221</strain>
    </source>
</reference>
<name>A0ABW3WLY1_9FLAO</name>
<comment type="catalytic activity">
    <reaction evidence="1 3 4">
        <text>[protein]-peptidylproline (omega=180) = [protein]-peptidylproline (omega=0)</text>
        <dbReference type="Rhea" id="RHEA:16237"/>
        <dbReference type="Rhea" id="RHEA-COMP:10747"/>
        <dbReference type="Rhea" id="RHEA-COMP:10748"/>
        <dbReference type="ChEBI" id="CHEBI:83833"/>
        <dbReference type="ChEBI" id="CHEBI:83834"/>
        <dbReference type="EC" id="5.2.1.8"/>
    </reaction>
</comment>
<evidence type="ECO:0000256" key="2">
    <source>
        <dbReference type="ARBA" id="ARBA00023110"/>
    </source>
</evidence>
<gene>
    <name evidence="6" type="primary">gldI</name>
    <name evidence="6" type="ORF">ACFQ5N_02475</name>
</gene>
<evidence type="ECO:0000313" key="7">
    <source>
        <dbReference type="Proteomes" id="UP001597241"/>
    </source>
</evidence>
<keyword evidence="3 4" id="KW-0413">Isomerase</keyword>
<sequence length="181" mass="20728">MKIKFLSVFLLVVLVSCMQPVPRKPVTKKTSSFMETSISLNKKLNEKEEALFKAIIQKDSLVTYITSSSGFWYTYNVKSKNTYTPQLGDHLLYSCEIYTVENEIIYSAQELGLQSYLVDKQEVVEGLRNGLKLMHEGDVVTFLFPSHKVFGYLGDEKKIGINQPLIYKVQLNKINKKNESN</sequence>
<dbReference type="InterPro" id="IPR046357">
    <property type="entry name" value="PPIase_dom_sf"/>
</dbReference>
<comment type="similarity">
    <text evidence="4">Belongs to the FKBP-type PPIase family.</text>
</comment>
<evidence type="ECO:0000256" key="4">
    <source>
        <dbReference type="RuleBase" id="RU003915"/>
    </source>
</evidence>
<accession>A0ABW3WLY1</accession>
<organism evidence="6 7">
    <name type="scientific">Lutibacter holmesii</name>
    <dbReference type="NCBI Taxonomy" id="1137985"/>
    <lineage>
        <taxon>Bacteria</taxon>
        <taxon>Pseudomonadati</taxon>
        <taxon>Bacteroidota</taxon>
        <taxon>Flavobacteriia</taxon>
        <taxon>Flavobacteriales</taxon>
        <taxon>Flavobacteriaceae</taxon>
        <taxon>Lutibacter</taxon>
    </lineage>
</organism>
<dbReference type="PROSITE" id="PS50059">
    <property type="entry name" value="FKBP_PPIASE"/>
    <property type="match status" value="1"/>
</dbReference>
<dbReference type="SUPFAM" id="SSF54534">
    <property type="entry name" value="FKBP-like"/>
    <property type="match status" value="1"/>
</dbReference>
<dbReference type="Proteomes" id="UP001597241">
    <property type="component" value="Unassembled WGS sequence"/>
</dbReference>
<dbReference type="InterPro" id="IPR019869">
    <property type="entry name" value="Motility-assoc_PPIase_GldI"/>
</dbReference>
<feature type="domain" description="PPIase FKBP-type" evidence="5">
    <location>
        <begin position="115"/>
        <end position="175"/>
    </location>
</feature>
<dbReference type="EC" id="5.2.1.8" evidence="4"/>
<dbReference type="RefSeq" id="WP_386807437.1">
    <property type="nucleotide sequence ID" value="NZ_JBHTMV010000002.1"/>
</dbReference>
<dbReference type="NCBIfam" id="TIGR03516">
    <property type="entry name" value="ppisom_GldI"/>
    <property type="match status" value="1"/>
</dbReference>
<keyword evidence="7" id="KW-1185">Reference proteome</keyword>
<evidence type="ECO:0000256" key="3">
    <source>
        <dbReference type="PROSITE-ProRule" id="PRU00277"/>
    </source>
</evidence>
<dbReference type="PROSITE" id="PS51257">
    <property type="entry name" value="PROKAR_LIPOPROTEIN"/>
    <property type="match status" value="1"/>
</dbReference>